<organism evidence="1">
    <name type="scientific">Puccinia triticina (isolate 1-1 / race 1 (BBBD))</name>
    <name type="common">Brown leaf rust fungus</name>
    <dbReference type="NCBI Taxonomy" id="630390"/>
    <lineage>
        <taxon>Eukaryota</taxon>
        <taxon>Fungi</taxon>
        <taxon>Dikarya</taxon>
        <taxon>Basidiomycota</taxon>
        <taxon>Pucciniomycotina</taxon>
        <taxon>Pucciniomycetes</taxon>
        <taxon>Pucciniales</taxon>
        <taxon>Pucciniaceae</taxon>
        <taxon>Puccinia</taxon>
    </lineage>
</organism>
<reference evidence="2" key="4">
    <citation type="submission" date="2025-05" db="UniProtKB">
        <authorList>
            <consortium name="EnsemblFungi"/>
        </authorList>
    </citation>
    <scope>IDENTIFICATION</scope>
    <source>
        <strain evidence="2">isolate 1-1 / race 1 (BBBD)</strain>
    </source>
</reference>
<evidence type="ECO:0000313" key="2">
    <source>
        <dbReference type="EnsemblFungi" id="PTTG_29892-t43_1-p1"/>
    </source>
</evidence>
<dbReference type="Proteomes" id="UP000005240">
    <property type="component" value="Unassembled WGS sequence"/>
</dbReference>
<dbReference type="VEuPathDB" id="FungiDB:PTTG_29892"/>
<dbReference type="EnsemblFungi" id="PTTG_29892-t43_1">
    <property type="protein sequence ID" value="PTTG_29892-t43_1-p1"/>
    <property type="gene ID" value="PTTG_29892"/>
</dbReference>
<dbReference type="STRING" id="630390.A0A180G191"/>
<reference evidence="1" key="2">
    <citation type="submission" date="2016-05" db="EMBL/GenBank/DDBJ databases">
        <title>Comparative analysis highlights variable genome content of wheat rusts and divergence of the mating loci.</title>
        <authorList>
            <person name="Cuomo C.A."/>
            <person name="Bakkeren G."/>
            <person name="Szabo L."/>
            <person name="Khalil H."/>
            <person name="Joly D."/>
            <person name="Goldberg J."/>
            <person name="Young S."/>
            <person name="Zeng Q."/>
            <person name="Fellers J."/>
        </authorList>
    </citation>
    <scope>NUCLEOTIDE SEQUENCE [LARGE SCALE GENOMIC DNA]</scope>
    <source>
        <strain evidence="1">1-1 BBBD Race 1</strain>
    </source>
</reference>
<dbReference type="OrthoDB" id="2155785at2759"/>
<dbReference type="PANTHER" id="PTHR31912:SF34">
    <property type="entry name" value="NOTOCHORD-RELATED PROTEIN"/>
    <property type="match status" value="1"/>
</dbReference>
<sequence>MKSVTQHLNSAAHLNAVRQNVLLSQLHLRELTKANTSPVAQRGPSDMDLDHTWPAQYSFDTELHFPQVIQPEYVIKDDDDVGFGSDSSGGHEAPSEYSDEFLSWDMFGESIIEQREEAINLAKAQDTRQAGGAPKVNWDPFNSEELKSGEVVIPTFFYKAKGKLYAKCYSPEFMPHETGDAFDIIIPADIKFTETHHQRVVDIINFDKVYSEISEIPMGDGTYITIKIGDNLYEEDNSGKRIQIELPNPWRKKAENCIIRHVPLTLYADDTSGNCSKQWNKHISYYFTLSGLHPHWSNQEYNCQFVATSNVASCLELADPIIEEINDMSINGHFAYDSILNQRVLIMSFVLVALGNSPMHAEMTSTPMPANANIPCCMCQLLVVRKEDKSLVAYVKDFFRLTTGGHVPTPPRKWEETISSIKKCWKESKDEAKTAYDDKTKAKGLKDNINVKFVERYHQRHKPGQKEEIEAIEKSAQTGSYKFGTGFDGCKDTPVEILHVLQLGIIRYLLRDFMEGLGEADRRKLEGKWESFNKGALNIPSLRGVFIRDGTWVPVCGYPAPASRYP</sequence>
<dbReference type="EMBL" id="ADAS02001104">
    <property type="protein sequence ID" value="OAV86465.1"/>
    <property type="molecule type" value="Genomic_DNA"/>
</dbReference>
<proteinExistence type="predicted"/>
<dbReference type="AlphaFoldDB" id="A0A180G191"/>
<dbReference type="PANTHER" id="PTHR31912">
    <property type="entry name" value="IP13529P"/>
    <property type="match status" value="1"/>
</dbReference>
<reference evidence="2 3" key="3">
    <citation type="journal article" date="2017" name="G3 (Bethesda)">
        <title>Comparative analysis highlights variable genome content of wheat rusts and divergence of the mating loci.</title>
        <authorList>
            <person name="Cuomo C.A."/>
            <person name="Bakkeren G."/>
            <person name="Khalil H.B."/>
            <person name="Panwar V."/>
            <person name="Joly D."/>
            <person name="Linning R."/>
            <person name="Sakthikumar S."/>
            <person name="Song X."/>
            <person name="Adiconis X."/>
            <person name="Fan L."/>
            <person name="Goldberg J.M."/>
            <person name="Levin J.Z."/>
            <person name="Young S."/>
            <person name="Zeng Q."/>
            <person name="Anikster Y."/>
            <person name="Bruce M."/>
            <person name="Wang M."/>
            <person name="Yin C."/>
            <person name="McCallum B."/>
            <person name="Szabo L.J."/>
            <person name="Hulbert S."/>
            <person name="Chen X."/>
            <person name="Fellers J.P."/>
        </authorList>
    </citation>
    <scope>NUCLEOTIDE SEQUENCE</scope>
    <source>
        <strain evidence="2">isolate 1-1 / race 1 (BBBD)</strain>
        <strain evidence="3">Isolate 1-1 / race 1 (BBBD)</strain>
    </source>
</reference>
<name>A0A180G191_PUCT1</name>
<protein>
    <submittedName>
        <fullName evidence="1 2">Uncharacterized protein</fullName>
    </submittedName>
</protein>
<keyword evidence="3" id="KW-1185">Reference proteome</keyword>
<gene>
    <name evidence="1" type="ORF">PTTG_29892</name>
</gene>
<accession>A0A180G191</accession>
<evidence type="ECO:0000313" key="1">
    <source>
        <dbReference type="EMBL" id="OAV86465.1"/>
    </source>
</evidence>
<reference evidence="1" key="1">
    <citation type="submission" date="2009-11" db="EMBL/GenBank/DDBJ databases">
        <authorList>
            <consortium name="The Broad Institute Genome Sequencing Platform"/>
            <person name="Ward D."/>
            <person name="Feldgarden M."/>
            <person name="Earl A."/>
            <person name="Young S.K."/>
            <person name="Zeng Q."/>
            <person name="Koehrsen M."/>
            <person name="Alvarado L."/>
            <person name="Berlin A."/>
            <person name="Bochicchio J."/>
            <person name="Borenstein D."/>
            <person name="Chapman S.B."/>
            <person name="Chen Z."/>
            <person name="Engels R."/>
            <person name="Freedman E."/>
            <person name="Gellesch M."/>
            <person name="Goldberg J."/>
            <person name="Griggs A."/>
            <person name="Gujja S."/>
            <person name="Heilman E."/>
            <person name="Heiman D."/>
            <person name="Hepburn T."/>
            <person name="Howarth C."/>
            <person name="Jen D."/>
            <person name="Larson L."/>
            <person name="Lewis B."/>
            <person name="Mehta T."/>
            <person name="Park D."/>
            <person name="Pearson M."/>
            <person name="Roberts A."/>
            <person name="Saif S."/>
            <person name="Shea T."/>
            <person name="Shenoy N."/>
            <person name="Sisk P."/>
            <person name="Stolte C."/>
            <person name="Sykes S."/>
            <person name="Thomson T."/>
            <person name="Walk T."/>
            <person name="White J."/>
            <person name="Yandava C."/>
            <person name="Izard J."/>
            <person name="Baranova O.V."/>
            <person name="Blanton J.M."/>
            <person name="Tanner A.C."/>
            <person name="Dewhirst F.E."/>
            <person name="Haas B."/>
            <person name="Nusbaum C."/>
            <person name="Birren B."/>
        </authorList>
    </citation>
    <scope>NUCLEOTIDE SEQUENCE [LARGE SCALE GENOMIC DNA]</scope>
    <source>
        <strain evidence="1">1-1 BBBD Race 1</strain>
    </source>
</reference>
<evidence type="ECO:0000313" key="3">
    <source>
        <dbReference type="Proteomes" id="UP000005240"/>
    </source>
</evidence>